<name>A0A645GUU2_9ZZZZ</name>
<proteinExistence type="predicted"/>
<reference evidence="1" key="1">
    <citation type="submission" date="2019-08" db="EMBL/GenBank/DDBJ databases">
        <authorList>
            <person name="Kucharzyk K."/>
            <person name="Murdoch R.W."/>
            <person name="Higgins S."/>
            <person name="Loffler F."/>
        </authorList>
    </citation>
    <scope>NUCLEOTIDE SEQUENCE</scope>
</reference>
<gene>
    <name evidence="1" type="ORF">SDC9_178102</name>
</gene>
<sequence length="71" mass="8162">MISLLSGCPLVAVPYDPKVEAFAQEWEIPLFPQGDLPPLPWPYPCGEKLKRARKKCDESVRRAWKELNSHE</sequence>
<evidence type="ECO:0000313" key="1">
    <source>
        <dbReference type="EMBL" id="MPN30631.1"/>
    </source>
</evidence>
<accession>A0A645GUU2</accession>
<protein>
    <submittedName>
        <fullName evidence="1">Uncharacterized protein</fullName>
    </submittedName>
</protein>
<organism evidence="1">
    <name type="scientific">bioreactor metagenome</name>
    <dbReference type="NCBI Taxonomy" id="1076179"/>
    <lineage>
        <taxon>unclassified sequences</taxon>
        <taxon>metagenomes</taxon>
        <taxon>ecological metagenomes</taxon>
    </lineage>
</organism>
<dbReference type="AlphaFoldDB" id="A0A645GUU2"/>
<dbReference type="EMBL" id="VSSQ01081822">
    <property type="protein sequence ID" value="MPN30631.1"/>
    <property type="molecule type" value="Genomic_DNA"/>
</dbReference>
<comment type="caution">
    <text evidence="1">The sequence shown here is derived from an EMBL/GenBank/DDBJ whole genome shotgun (WGS) entry which is preliminary data.</text>
</comment>